<evidence type="ECO:0000259" key="7">
    <source>
        <dbReference type="Pfam" id="PF17917"/>
    </source>
</evidence>
<evidence type="ECO:0000256" key="6">
    <source>
        <dbReference type="ARBA" id="ARBA00022918"/>
    </source>
</evidence>
<dbReference type="GO" id="GO:0016787">
    <property type="term" value="F:hydrolase activity"/>
    <property type="evidence" value="ECO:0007669"/>
    <property type="project" value="UniProtKB-KW"/>
</dbReference>
<dbReference type="GO" id="GO:0003964">
    <property type="term" value="F:RNA-directed DNA polymerase activity"/>
    <property type="evidence" value="ECO:0007669"/>
    <property type="project" value="UniProtKB-KW"/>
</dbReference>
<evidence type="ECO:0000256" key="3">
    <source>
        <dbReference type="ARBA" id="ARBA00022722"/>
    </source>
</evidence>
<comment type="caution">
    <text evidence="8">The sequence shown here is derived from an EMBL/GenBank/DDBJ whole genome shotgun (WGS) entry which is preliminary data.</text>
</comment>
<dbReference type="SUPFAM" id="SSF56672">
    <property type="entry name" value="DNA/RNA polymerases"/>
    <property type="match status" value="1"/>
</dbReference>
<dbReference type="AlphaFoldDB" id="A0A392SYA5"/>
<evidence type="ECO:0000256" key="5">
    <source>
        <dbReference type="ARBA" id="ARBA00022801"/>
    </source>
</evidence>
<keyword evidence="2" id="KW-0548">Nucleotidyltransferase</keyword>
<keyword evidence="1" id="KW-0808">Transferase</keyword>
<organism evidence="8 9">
    <name type="scientific">Trifolium medium</name>
    <dbReference type="NCBI Taxonomy" id="97028"/>
    <lineage>
        <taxon>Eukaryota</taxon>
        <taxon>Viridiplantae</taxon>
        <taxon>Streptophyta</taxon>
        <taxon>Embryophyta</taxon>
        <taxon>Tracheophyta</taxon>
        <taxon>Spermatophyta</taxon>
        <taxon>Magnoliopsida</taxon>
        <taxon>eudicotyledons</taxon>
        <taxon>Gunneridae</taxon>
        <taxon>Pentapetalae</taxon>
        <taxon>rosids</taxon>
        <taxon>fabids</taxon>
        <taxon>Fabales</taxon>
        <taxon>Fabaceae</taxon>
        <taxon>Papilionoideae</taxon>
        <taxon>50 kb inversion clade</taxon>
        <taxon>NPAAA clade</taxon>
        <taxon>Hologalegina</taxon>
        <taxon>IRL clade</taxon>
        <taxon>Trifolieae</taxon>
        <taxon>Trifolium</taxon>
    </lineage>
</organism>
<dbReference type="PANTHER" id="PTHR34072:SF50">
    <property type="entry name" value="NUCLEOTIDYLTRANSFERASE, RIBONUCLEASE H"/>
    <property type="match status" value="1"/>
</dbReference>
<feature type="non-terminal residue" evidence="8">
    <location>
        <position position="96"/>
    </location>
</feature>
<keyword evidence="9" id="KW-1185">Reference proteome</keyword>
<feature type="domain" description="Reverse transcriptase RNase H-like" evidence="7">
    <location>
        <begin position="6"/>
        <end position="89"/>
    </location>
</feature>
<sequence length="96" mass="10846">VLVLPNFDLPFTVETDASGVGMGAVLSQQNHPIAFFSKPFCPKLLRASTYVRELHAITAAVKKWRQYLLGHPFIILTDHRSLKELMTQVIQTPEQQ</sequence>
<dbReference type="Proteomes" id="UP000265520">
    <property type="component" value="Unassembled WGS sequence"/>
</dbReference>
<evidence type="ECO:0000313" key="9">
    <source>
        <dbReference type="Proteomes" id="UP000265520"/>
    </source>
</evidence>
<keyword evidence="6" id="KW-0695">RNA-directed DNA polymerase</keyword>
<reference evidence="8 9" key="1">
    <citation type="journal article" date="2018" name="Front. Plant Sci.">
        <title>Red Clover (Trifolium pratense) and Zigzag Clover (T. medium) - A Picture of Genomic Similarities and Differences.</title>
        <authorList>
            <person name="Dluhosova J."/>
            <person name="Istvanek J."/>
            <person name="Nedelnik J."/>
            <person name="Repkova J."/>
        </authorList>
    </citation>
    <scope>NUCLEOTIDE SEQUENCE [LARGE SCALE GENOMIC DNA]</scope>
    <source>
        <strain evidence="9">cv. 10/8</strain>
        <tissue evidence="8">Leaf</tissue>
    </source>
</reference>
<dbReference type="GO" id="GO:0004519">
    <property type="term" value="F:endonuclease activity"/>
    <property type="evidence" value="ECO:0007669"/>
    <property type="project" value="UniProtKB-KW"/>
</dbReference>
<keyword evidence="5" id="KW-0378">Hydrolase</keyword>
<keyword evidence="3" id="KW-0540">Nuclease</keyword>
<protein>
    <recommendedName>
        <fullName evidence="7">Reverse transcriptase RNase H-like domain-containing protein</fullName>
    </recommendedName>
</protein>
<dbReference type="Pfam" id="PF17917">
    <property type="entry name" value="RT_RNaseH"/>
    <property type="match status" value="1"/>
</dbReference>
<accession>A0A392SYA5</accession>
<dbReference type="PANTHER" id="PTHR34072">
    <property type="entry name" value="ENZYMATIC POLYPROTEIN-RELATED"/>
    <property type="match status" value="1"/>
</dbReference>
<evidence type="ECO:0000256" key="1">
    <source>
        <dbReference type="ARBA" id="ARBA00022679"/>
    </source>
</evidence>
<dbReference type="CDD" id="cd09274">
    <property type="entry name" value="RNase_HI_RT_Ty3"/>
    <property type="match status" value="1"/>
</dbReference>
<evidence type="ECO:0000256" key="2">
    <source>
        <dbReference type="ARBA" id="ARBA00022695"/>
    </source>
</evidence>
<evidence type="ECO:0000256" key="4">
    <source>
        <dbReference type="ARBA" id="ARBA00022759"/>
    </source>
</evidence>
<name>A0A392SYA5_9FABA</name>
<dbReference type="InterPro" id="IPR041373">
    <property type="entry name" value="RT_RNaseH"/>
</dbReference>
<dbReference type="Gene3D" id="3.10.20.370">
    <property type="match status" value="1"/>
</dbReference>
<keyword evidence="4" id="KW-0255">Endonuclease</keyword>
<proteinExistence type="predicted"/>
<dbReference type="EMBL" id="LXQA010469262">
    <property type="protein sequence ID" value="MCI53818.1"/>
    <property type="molecule type" value="Genomic_DNA"/>
</dbReference>
<dbReference type="InterPro" id="IPR043502">
    <property type="entry name" value="DNA/RNA_pol_sf"/>
</dbReference>
<evidence type="ECO:0000313" key="8">
    <source>
        <dbReference type="EMBL" id="MCI53818.1"/>
    </source>
</evidence>
<feature type="non-terminal residue" evidence="8">
    <location>
        <position position="1"/>
    </location>
</feature>